<proteinExistence type="predicted"/>
<dbReference type="EMBL" id="JBGOSP010000041">
    <property type="protein sequence ID" value="MFA3842641.1"/>
    <property type="molecule type" value="Genomic_DNA"/>
</dbReference>
<comment type="caution">
    <text evidence="1">The sequence shown here is derived from an EMBL/GenBank/DDBJ whole genome shotgun (WGS) entry which is preliminary data.</text>
</comment>
<organism evidence="1 2">
    <name type="scientific">Streptomyces aureus</name>
    <dbReference type="NCBI Taxonomy" id="193461"/>
    <lineage>
        <taxon>Bacteria</taxon>
        <taxon>Bacillati</taxon>
        <taxon>Actinomycetota</taxon>
        <taxon>Actinomycetes</taxon>
        <taxon>Kitasatosporales</taxon>
        <taxon>Streptomycetaceae</taxon>
        <taxon>Streptomyces</taxon>
    </lineage>
</organism>
<accession>A0ABV4SZH6</accession>
<gene>
    <name evidence="1" type="ORF">ACEG43_41870</name>
</gene>
<name>A0ABV4SZH6_9ACTN</name>
<keyword evidence="2" id="KW-1185">Reference proteome</keyword>
<evidence type="ECO:0008006" key="3">
    <source>
        <dbReference type="Google" id="ProtNLM"/>
    </source>
</evidence>
<dbReference type="Proteomes" id="UP001571476">
    <property type="component" value="Unassembled WGS sequence"/>
</dbReference>
<evidence type="ECO:0000313" key="2">
    <source>
        <dbReference type="Proteomes" id="UP001571476"/>
    </source>
</evidence>
<evidence type="ECO:0000313" key="1">
    <source>
        <dbReference type="EMBL" id="MFA3842641.1"/>
    </source>
</evidence>
<protein>
    <recommendedName>
        <fullName evidence="3">SWF or SNF family helicase</fullName>
    </recommendedName>
</protein>
<dbReference type="RefSeq" id="WP_328541415.1">
    <property type="nucleotide sequence ID" value="NZ_BAAAKQ010000034.1"/>
</dbReference>
<reference evidence="1 2" key="1">
    <citation type="submission" date="2024-08" db="EMBL/GenBank/DDBJ databases">
        <title>Genome sequence of Streptomyces aureus CACIA-1.46HGO.</title>
        <authorList>
            <person name="Evangelista-Martinez Z."/>
        </authorList>
    </citation>
    <scope>NUCLEOTIDE SEQUENCE [LARGE SCALE GENOMIC DNA]</scope>
    <source>
        <strain evidence="1 2">CACIA-1.46HGO</strain>
    </source>
</reference>
<sequence length="116" mass="12916">MAVRARRRTRLARAAVAWRHGGEAALATLDGAHMPSPEAEAAACHQLRTVRLSERSAPPRIRRTRGRLQLTGEGIELRWGPDERWYPYRKDRGQWWAAGPPAHDAAEALRGTFAAG</sequence>